<dbReference type="InterPro" id="IPR035979">
    <property type="entry name" value="RBD_domain_sf"/>
</dbReference>
<evidence type="ECO:0000259" key="8">
    <source>
        <dbReference type="PROSITE" id="PS50102"/>
    </source>
</evidence>
<evidence type="ECO:0000256" key="5">
    <source>
        <dbReference type="ARBA" id="ARBA00023242"/>
    </source>
</evidence>
<accession>A0A6H0XVA3</accession>
<dbReference type="GO" id="GO:0048026">
    <property type="term" value="P:positive regulation of mRNA splicing, via spliceosome"/>
    <property type="evidence" value="ECO:0007669"/>
    <property type="project" value="TreeGrafter"/>
</dbReference>
<dbReference type="AlphaFoldDB" id="A0A6H0XVA3"/>
<dbReference type="PANTHER" id="PTHR48030">
    <property type="entry name" value="SPLICING FACTOR 3B SUBUNIT 4"/>
    <property type="match status" value="1"/>
</dbReference>
<dbReference type="PANTHER" id="PTHR48030:SF3">
    <property type="entry name" value="SPLICING FACTOR 3B SUBUNIT 4"/>
    <property type="match status" value="1"/>
</dbReference>
<dbReference type="GO" id="GO:0000398">
    <property type="term" value="P:mRNA splicing, via spliceosome"/>
    <property type="evidence" value="ECO:0007669"/>
    <property type="project" value="UniProtKB-ARBA"/>
</dbReference>
<dbReference type="EMBL" id="CP051141">
    <property type="protein sequence ID" value="QIW98663.1"/>
    <property type="molecule type" value="Genomic_DNA"/>
</dbReference>
<dbReference type="Gene3D" id="3.30.70.330">
    <property type="match status" value="2"/>
</dbReference>
<dbReference type="OrthoDB" id="10259687at2759"/>
<comment type="subcellular location">
    <subcellularLocation>
        <location evidence="1">Nucleus</location>
    </subcellularLocation>
</comment>
<dbReference type="Pfam" id="PF00076">
    <property type="entry name" value="RRM_1"/>
    <property type="match status" value="2"/>
</dbReference>
<proteinExistence type="inferred from homology"/>
<evidence type="ECO:0000256" key="4">
    <source>
        <dbReference type="ARBA" id="ARBA00022884"/>
    </source>
</evidence>
<evidence type="ECO:0000256" key="7">
    <source>
        <dbReference type="SAM" id="MobiDB-lite"/>
    </source>
</evidence>
<organism evidence="9 10">
    <name type="scientific">Peltaster fructicola</name>
    <dbReference type="NCBI Taxonomy" id="286661"/>
    <lineage>
        <taxon>Eukaryota</taxon>
        <taxon>Fungi</taxon>
        <taxon>Dikarya</taxon>
        <taxon>Ascomycota</taxon>
        <taxon>Pezizomycotina</taxon>
        <taxon>Dothideomycetes</taxon>
        <taxon>Dothideomycetes incertae sedis</taxon>
        <taxon>Peltaster</taxon>
    </lineage>
</organism>
<evidence type="ECO:0000256" key="6">
    <source>
        <dbReference type="PROSITE-ProRule" id="PRU00176"/>
    </source>
</evidence>
<comment type="similarity">
    <text evidence="2">Belongs to the SF3B4 family.</text>
</comment>
<evidence type="ECO:0000256" key="2">
    <source>
        <dbReference type="ARBA" id="ARBA00008363"/>
    </source>
</evidence>
<dbReference type="GO" id="GO:0005730">
    <property type="term" value="C:nucleolus"/>
    <property type="evidence" value="ECO:0007669"/>
    <property type="project" value="TreeGrafter"/>
</dbReference>
<gene>
    <name evidence="9" type="ORF">AMS68_004181</name>
</gene>
<dbReference type="CDD" id="cd12334">
    <property type="entry name" value="RRM1_SF3B4"/>
    <property type="match status" value="1"/>
</dbReference>
<keyword evidence="10" id="KW-1185">Reference proteome</keyword>
<dbReference type="GO" id="GO:0003723">
    <property type="term" value="F:RNA binding"/>
    <property type="evidence" value="ECO:0007669"/>
    <property type="project" value="UniProtKB-UniRule"/>
</dbReference>
<evidence type="ECO:0000313" key="9">
    <source>
        <dbReference type="EMBL" id="QIW98663.1"/>
    </source>
</evidence>
<keyword evidence="5" id="KW-0539">Nucleus</keyword>
<dbReference type="SMART" id="SM00360">
    <property type="entry name" value="RRM"/>
    <property type="match status" value="2"/>
</dbReference>
<keyword evidence="3" id="KW-0677">Repeat</keyword>
<dbReference type="GO" id="GO:0071011">
    <property type="term" value="C:precatalytic spliceosome"/>
    <property type="evidence" value="ECO:0007669"/>
    <property type="project" value="TreeGrafter"/>
</dbReference>
<feature type="region of interest" description="Disordered" evidence="7">
    <location>
        <begin position="257"/>
        <end position="321"/>
    </location>
</feature>
<dbReference type="InterPro" id="IPR000504">
    <property type="entry name" value="RRM_dom"/>
</dbReference>
<feature type="domain" description="RRM" evidence="8">
    <location>
        <begin position="113"/>
        <end position="191"/>
    </location>
</feature>
<dbReference type="InterPro" id="IPR034158">
    <property type="entry name" value="SF3B4_RRM1"/>
</dbReference>
<dbReference type="Proteomes" id="UP000503462">
    <property type="component" value="Chromosome 3"/>
</dbReference>
<dbReference type="InterPro" id="IPR012677">
    <property type="entry name" value="Nucleotide-bd_a/b_plait_sf"/>
</dbReference>
<evidence type="ECO:0000256" key="3">
    <source>
        <dbReference type="ARBA" id="ARBA00022737"/>
    </source>
</evidence>
<protein>
    <recommendedName>
        <fullName evidence="8">RRM domain-containing protein</fullName>
    </recommendedName>
</protein>
<dbReference type="PROSITE" id="PS50102">
    <property type="entry name" value="RRM"/>
    <property type="match status" value="2"/>
</dbReference>
<sequence>MMRRVGNNRHWEQNKEATVYVGNLDEQVDREILTELMIQMGPVHNLFMPLDRVTGLHAGYGFVTFDNEKSANYAILIMNGIKLYNKPIRLNKATAERRTTDGTQTNGVSSIGADIFIGSLDPSVDETTIYQTFSRFGSFLAVPKVARNDDGTSKGYAFVNYASFAASDLAIDSMNGQFFANKVISVQYAYKKDGKGERHGDEAERTLAARAIANGVHLDIPAMPAFIVGGVDPQAAAYASAPNPMHMHPGFNMPAAPSPMQMGFSHPPRQYDQSPLQAPGASAGLPPRPPPSSAGYGGPMMAPGLAPPPGLSNMPPGYQGR</sequence>
<dbReference type="FunFam" id="3.30.70.330:FF:000895">
    <property type="entry name" value="Hsh49p"/>
    <property type="match status" value="1"/>
</dbReference>
<keyword evidence="4 6" id="KW-0694">RNA-binding</keyword>
<reference evidence="9 10" key="1">
    <citation type="journal article" date="2016" name="Sci. Rep.">
        <title>Peltaster fructicola genome reveals evolution from an invasive phytopathogen to an ectophytic parasite.</title>
        <authorList>
            <person name="Xu C."/>
            <person name="Chen H."/>
            <person name="Gleason M.L."/>
            <person name="Xu J.R."/>
            <person name="Liu H."/>
            <person name="Zhang R."/>
            <person name="Sun G."/>
        </authorList>
    </citation>
    <scope>NUCLEOTIDE SEQUENCE [LARGE SCALE GENOMIC DNA]</scope>
    <source>
        <strain evidence="9 10">LNHT1506</strain>
    </source>
</reference>
<evidence type="ECO:0000313" key="10">
    <source>
        <dbReference type="Proteomes" id="UP000503462"/>
    </source>
</evidence>
<evidence type="ECO:0000256" key="1">
    <source>
        <dbReference type="ARBA" id="ARBA00004123"/>
    </source>
</evidence>
<dbReference type="GO" id="GO:0005686">
    <property type="term" value="C:U2 snRNP"/>
    <property type="evidence" value="ECO:0007669"/>
    <property type="project" value="TreeGrafter"/>
</dbReference>
<name>A0A6H0XVA3_9PEZI</name>
<dbReference type="InterPro" id="IPR052084">
    <property type="entry name" value="SF3B4_spliceosome_assoc"/>
</dbReference>
<feature type="domain" description="RRM" evidence="8">
    <location>
        <begin position="17"/>
        <end position="95"/>
    </location>
</feature>
<dbReference type="FunFam" id="3.30.70.330:FF:000505">
    <property type="entry name" value="Splicing factor 3B subunit 4"/>
    <property type="match status" value="1"/>
</dbReference>
<dbReference type="SUPFAM" id="SSF54928">
    <property type="entry name" value="RNA-binding domain, RBD"/>
    <property type="match status" value="1"/>
</dbReference>